<comment type="caution">
    <text evidence="3">The sequence shown here is derived from an EMBL/GenBank/DDBJ whole genome shotgun (WGS) entry which is preliminary data.</text>
</comment>
<comment type="similarity">
    <text evidence="1">Belongs to the UPF0065 (bug) family.</text>
</comment>
<dbReference type="SUPFAM" id="SSF53850">
    <property type="entry name" value="Periplasmic binding protein-like II"/>
    <property type="match status" value="1"/>
</dbReference>
<evidence type="ECO:0000256" key="1">
    <source>
        <dbReference type="ARBA" id="ARBA00006987"/>
    </source>
</evidence>
<keyword evidence="2" id="KW-0732">Signal</keyword>
<dbReference type="InterPro" id="IPR005064">
    <property type="entry name" value="BUG"/>
</dbReference>
<dbReference type="Gene3D" id="3.40.190.150">
    <property type="entry name" value="Bordetella uptake gene, domain 1"/>
    <property type="match status" value="1"/>
</dbReference>
<feature type="signal peptide" evidence="2">
    <location>
        <begin position="1"/>
        <end position="26"/>
    </location>
</feature>
<dbReference type="PIRSF" id="PIRSF017082">
    <property type="entry name" value="YflP"/>
    <property type="match status" value="1"/>
</dbReference>
<dbReference type="RefSeq" id="WP_187783708.1">
    <property type="nucleotide sequence ID" value="NZ_JACTVA010000008.1"/>
</dbReference>
<proteinExistence type="inferred from homology"/>
<dbReference type="Pfam" id="PF03401">
    <property type="entry name" value="TctC"/>
    <property type="match status" value="1"/>
</dbReference>
<reference evidence="3 4" key="1">
    <citation type="journal article" date="2013" name="Int. J. Syst. Evol. Microbiol.">
        <title>Roseomonas aerophila sp. nov., isolated from air.</title>
        <authorList>
            <person name="Kim S.J."/>
            <person name="Weon H.Y."/>
            <person name="Ahn J.H."/>
            <person name="Hong S.B."/>
            <person name="Seok S.J."/>
            <person name="Whang K.S."/>
            <person name="Kwon S.W."/>
        </authorList>
    </citation>
    <scope>NUCLEOTIDE SEQUENCE [LARGE SCALE GENOMIC DNA]</scope>
    <source>
        <strain evidence="3 4">NBRC 108923</strain>
    </source>
</reference>
<evidence type="ECO:0000313" key="3">
    <source>
        <dbReference type="EMBL" id="MBC9206530.1"/>
    </source>
</evidence>
<gene>
    <name evidence="3" type="ORF">IBL26_06750</name>
</gene>
<dbReference type="InterPro" id="IPR042100">
    <property type="entry name" value="Bug_dom1"/>
</dbReference>
<organism evidence="3 4">
    <name type="scientific">Teichococcus aerophilus</name>
    <dbReference type="NCBI Taxonomy" id="1224513"/>
    <lineage>
        <taxon>Bacteria</taxon>
        <taxon>Pseudomonadati</taxon>
        <taxon>Pseudomonadota</taxon>
        <taxon>Alphaproteobacteria</taxon>
        <taxon>Acetobacterales</taxon>
        <taxon>Roseomonadaceae</taxon>
        <taxon>Roseomonas</taxon>
    </lineage>
</organism>
<name>A0ABR7RK85_9PROT</name>
<keyword evidence="4" id="KW-1185">Reference proteome</keyword>
<accession>A0ABR7RK85</accession>
<dbReference type="PANTHER" id="PTHR42928:SF5">
    <property type="entry name" value="BLR1237 PROTEIN"/>
    <property type="match status" value="1"/>
</dbReference>
<protein>
    <submittedName>
        <fullName evidence="3">Tripartite tricarboxylate transporter substrate binding protein</fullName>
    </submittedName>
</protein>
<dbReference type="Gene3D" id="3.40.190.10">
    <property type="entry name" value="Periplasmic binding protein-like II"/>
    <property type="match status" value="1"/>
</dbReference>
<dbReference type="Proteomes" id="UP000626026">
    <property type="component" value="Unassembled WGS sequence"/>
</dbReference>
<dbReference type="PANTHER" id="PTHR42928">
    <property type="entry name" value="TRICARBOXYLATE-BINDING PROTEIN"/>
    <property type="match status" value="1"/>
</dbReference>
<feature type="chain" id="PRO_5046934349" evidence="2">
    <location>
        <begin position="27"/>
        <end position="327"/>
    </location>
</feature>
<sequence>MTSPAPGRRAVLATALALPWISHARAAEAWPNRPLRVIVPFAAGGPADGLARMLAERVLGPKLGQPVVVENRGGAGGVIGTAAAAQASDGHTLLFGSISMTIVPHLQAQPVGYDVLKDFTPLAQIASTPFLLVVPAASPFKDVAGLLAAAKAKPRTVTSANSGYGTLSHMTTELLNRQAGVEIEPVVYRGEGVLMPDLLGGQVQMGFLTLSSMLPHLRAGTVRALAVAGAQRLPELPEVPTLTEAGVPGIEVDGWQAMFAPRTVPAEGAARVAAILAEAMAQPATREQITTFGAVPASRSNADFAAMVPAEFQRWGALVKERNIHVE</sequence>
<dbReference type="CDD" id="cd07012">
    <property type="entry name" value="PBP2_Bug_TTT"/>
    <property type="match status" value="1"/>
</dbReference>
<dbReference type="EMBL" id="JACTVA010000008">
    <property type="protein sequence ID" value="MBC9206530.1"/>
    <property type="molecule type" value="Genomic_DNA"/>
</dbReference>
<evidence type="ECO:0000313" key="4">
    <source>
        <dbReference type="Proteomes" id="UP000626026"/>
    </source>
</evidence>
<evidence type="ECO:0000256" key="2">
    <source>
        <dbReference type="SAM" id="SignalP"/>
    </source>
</evidence>